<sequence>MSSHRRQAKIVFGSYHHLHRRVSFALPSPVSRTTVVVPPSPLWCSFSYCAFISSSFNL</sequence>
<accession>A0A834TI52</accession>
<name>A0A834TI52_9FABA</name>
<dbReference type="AlphaFoldDB" id="A0A834TI52"/>
<protein>
    <submittedName>
        <fullName evidence="1">Uncharacterized protein</fullName>
    </submittedName>
</protein>
<reference evidence="1" key="1">
    <citation type="submission" date="2020-09" db="EMBL/GenBank/DDBJ databases">
        <title>Genome-Enabled Discovery of Anthraquinone Biosynthesis in Senna tora.</title>
        <authorList>
            <person name="Kang S.-H."/>
            <person name="Pandey R.P."/>
            <person name="Lee C.-M."/>
            <person name="Sim J.-S."/>
            <person name="Jeong J.-T."/>
            <person name="Choi B.-S."/>
            <person name="Jung M."/>
            <person name="Ginzburg D."/>
            <person name="Zhao K."/>
            <person name="Won S.Y."/>
            <person name="Oh T.-J."/>
            <person name="Yu Y."/>
            <person name="Kim N.-H."/>
            <person name="Lee O.R."/>
            <person name="Lee T.-H."/>
            <person name="Bashyal P."/>
            <person name="Kim T.-S."/>
            <person name="Lee W.-H."/>
            <person name="Kawkins C."/>
            <person name="Kim C.-K."/>
            <person name="Kim J.S."/>
            <person name="Ahn B.O."/>
            <person name="Rhee S.Y."/>
            <person name="Sohng J.K."/>
        </authorList>
    </citation>
    <scope>NUCLEOTIDE SEQUENCE</scope>
    <source>
        <tissue evidence="1">Leaf</tissue>
    </source>
</reference>
<proteinExistence type="predicted"/>
<dbReference type="EMBL" id="JAAIUW010000008">
    <property type="protein sequence ID" value="KAF7821514.1"/>
    <property type="molecule type" value="Genomic_DNA"/>
</dbReference>
<organism evidence="1 2">
    <name type="scientific">Senna tora</name>
    <dbReference type="NCBI Taxonomy" id="362788"/>
    <lineage>
        <taxon>Eukaryota</taxon>
        <taxon>Viridiplantae</taxon>
        <taxon>Streptophyta</taxon>
        <taxon>Embryophyta</taxon>
        <taxon>Tracheophyta</taxon>
        <taxon>Spermatophyta</taxon>
        <taxon>Magnoliopsida</taxon>
        <taxon>eudicotyledons</taxon>
        <taxon>Gunneridae</taxon>
        <taxon>Pentapetalae</taxon>
        <taxon>rosids</taxon>
        <taxon>fabids</taxon>
        <taxon>Fabales</taxon>
        <taxon>Fabaceae</taxon>
        <taxon>Caesalpinioideae</taxon>
        <taxon>Cassia clade</taxon>
        <taxon>Senna</taxon>
    </lineage>
</organism>
<keyword evidence="2" id="KW-1185">Reference proteome</keyword>
<gene>
    <name evidence="1" type="ORF">G2W53_026969</name>
</gene>
<evidence type="ECO:0000313" key="1">
    <source>
        <dbReference type="EMBL" id="KAF7821514.1"/>
    </source>
</evidence>
<comment type="caution">
    <text evidence="1">The sequence shown here is derived from an EMBL/GenBank/DDBJ whole genome shotgun (WGS) entry which is preliminary data.</text>
</comment>
<evidence type="ECO:0000313" key="2">
    <source>
        <dbReference type="Proteomes" id="UP000634136"/>
    </source>
</evidence>
<dbReference type="Proteomes" id="UP000634136">
    <property type="component" value="Unassembled WGS sequence"/>
</dbReference>